<evidence type="ECO:0000313" key="3">
    <source>
        <dbReference type="Proteomes" id="UP001197093"/>
    </source>
</evidence>
<evidence type="ECO:0000256" key="1">
    <source>
        <dbReference type="SAM" id="MobiDB-lite"/>
    </source>
</evidence>
<dbReference type="PANTHER" id="PTHR39596">
    <property type="match status" value="1"/>
</dbReference>
<sequence>MDLLAVPSSPAIPASKAPYVCTEHWDGGKYLDYAARKGRMSTLHPSLRRFVASGAAKTGDDYLEPIHPTPQAEQQAFFQTWFFFGLLAEFLGLNEADDGTRQIDENHAKEEIGSIYEKFVVADEEGRRFISGGKLLEPGWGSHLMDRFKETRQGIAHRARYLHDCLQFTCTMLHTAIHTDFDRDVLYSIGALGELFCTSFITAANLGLLPTGLPHFGLPWQQNYLKPRGDLEKHMLDNGWCKSEIEKLRWVYQGLGTQHFLSRMKKEEPYRDHTRCSANGCVAFQLDETYRPLHTTAGCTCAFVGAEHVDTVQRILKSTKGYPVLRVDMVNDPGGVDESRPEVTVEEYSDGVPYVAISHVWADGMGNPKENSLPQCQIANVAGLVSDLAKRAGTAVDATTPPSRFWIDPLLCPIEKMGNAISLGRIKDVYRNAKHVLVLDASIMRYRFEGLGAAEALLRMFATSAWMRRLWTLQEGALAKTLFFQFADKAVTSQEALEQLFQQGLKDARYMRIWVDIFTEATNLRGWFHPPFNHANPKSPEILISLQRTLHFRTVSVPADEPICIATLLSFNQQDQEAVIAASKREGHHAAMARVWEVVARSLFDGRLPAAMLFSADATLDVPGWRWAPRSLLGANAGAAEGVMDLNTRMMRFHLPQQDVPTDPTETETETETEQQPESPSERRTTTAPRHQLGIPTPLGLRVRLPGFLLHVSPLLPHMPLQPWEGTFNPPSEDFVFVRQPAAGQWLRVMDLHRARRSGLEVDEKNSPEDGASATPPSQPPPLNESIRSGNCAILYDPDAAHGGILYCLMVQLEPGQGPSGAGELRVRRDRMVLVDVASAGYALLAETLRGLALEVAAHEATGRLLEVMEGDVDGEERKGAVEGVRGVMKELMGKKCASEPAFAQAVSDCIGFGLEQFMWAQIPVRFSHDVVAEVCAETQVWVVD</sequence>
<keyword evidence="3" id="KW-1185">Reference proteome</keyword>
<dbReference type="Proteomes" id="UP001197093">
    <property type="component" value="Unassembled WGS sequence"/>
</dbReference>
<accession>A0AAD4HUF8</accession>
<feature type="compositionally biased region" description="Acidic residues" evidence="1">
    <location>
        <begin position="665"/>
        <end position="675"/>
    </location>
</feature>
<dbReference type="EMBL" id="JAHCVI010000004">
    <property type="protein sequence ID" value="KAG7286774.1"/>
    <property type="molecule type" value="Genomic_DNA"/>
</dbReference>
<comment type="caution">
    <text evidence="2">The sequence shown here is derived from an EMBL/GenBank/DDBJ whole genome shotgun (WGS) entry which is preliminary data.</text>
</comment>
<feature type="compositionally biased region" description="Basic and acidic residues" evidence="1">
    <location>
        <begin position="759"/>
        <end position="768"/>
    </location>
</feature>
<dbReference type="AlphaFoldDB" id="A0AAD4HUF8"/>
<evidence type="ECO:0000313" key="2">
    <source>
        <dbReference type="EMBL" id="KAG7286774.1"/>
    </source>
</evidence>
<name>A0AAD4HUF8_9PEZI</name>
<feature type="region of interest" description="Disordered" evidence="1">
    <location>
        <begin position="759"/>
        <end position="786"/>
    </location>
</feature>
<protein>
    <submittedName>
        <fullName evidence="2">Uncharacterized protein</fullName>
    </submittedName>
</protein>
<proteinExistence type="predicted"/>
<dbReference type="PANTHER" id="PTHR39596:SF3">
    <property type="entry name" value="HETEROKARYON INCOMPATIBILITY DOMAIN-CONTAINING PROTEIN"/>
    <property type="match status" value="1"/>
</dbReference>
<feature type="region of interest" description="Disordered" evidence="1">
    <location>
        <begin position="656"/>
        <end position="697"/>
    </location>
</feature>
<reference evidence="2" key="1">
    <citation type="submission" date="2023-02" db="EMBL/GenBank/DDBJ databases">
        <authorList>
            <person name="Palmer J.M."/>
        </authorList>
    </citation>
    <scope>NUCLEOTIDE SEQUENCE</scope>
    <source>
        <strain evidence="2">FW57</strain>
    </source>
</reference>
<gene>
    <name evidence="2" type="ORF">NEMBOFW57_009090</name>
</gene>
<organism evidence="2 3">
    <name type="scientific">Staphylotrichum longicolle</name>
    <dbReference type="NCBI Taxonomy" id="669026"/>
    <lineage>
        <taxon>Eukaryota</taxon>
        <taxon>Fungi</taxon>
        <taxon>Dikarya</taxon>
        <taxon>Ascomycota</taxon>
        <taxon>Pezizomycotina</taxon>
        <taxon>Sordariomycetes</taxon>
        <taxon>Sordariomycetidae</taxon>
        <taxon>Sordariales</taxon>
        <taxon>Chaetomiaceae</taxon>
        <taxon>Staphylotrichum</taxon>
    </lineage>
</organism>